<evidence type="ECO:0008006" key="4">
    <source>
        <dbReference type="Google" id="ProtNLM"/>
    </source>
</evidence>
<feature type="transmembrane region" description="Helical" evidence="1">
    <location>
        <begin position="81"/>
        <end position="104"/>
    </location>
</feature>
<keyword evidence="1" id="KW-0472">Membrane</keyword>
<evidence type="ECO:0000313" key="3">
    <source>
        <dbReference type="Proteomes" id="UP001286313"/>
    </source>
</evidence>
<reference evidence="2" key="1">
    <citation type="submission" date="2023-10" db="EMBL/GenBank/DDBJ databases">
        <title>Genome assemblies of two species of porcelain crab, Petrolisthes cinctipes and Petrolisthes manimaculis (Anomura: Porcellanidae).</title>
        <authorList>
            <person name="Angst P."/>
        </authorList>
    </citation>
    <scope>NUCLEOTIDE SEQUENCE</scope>
    <source>
        <strain evidence="2">PB745_01</strain>
        <tissue evidence="2">Gill</tissue>
    </source>
</reference>
<organism evidence="2 3">
    <name type="scientific">Petrolisthes cinctipes</name>
    <name type="common">Flat porcelain crab</name>
    <dbReference type="NCBI Taxonomy" id="88211"/>
    <lineage>
        <taxon>Eukaryota</taxon>
        <taxon>Metazoa</taxon>
        <taxon>Ecdysozoa</taxon>
        <taxon>Arthropoda</taxon>
        <taxon>Crustacea</taxon>
        <taxon>Multicrustacea</taxon>
        <taxon>Malacostraca</taxon>
        <taxon>Eumalacostraca</taxon>
        <taxon>Eucarida</taxon>
        <taxon>Decapoda</taxon>
        <taxon>Pleocyemata</taxon>
        <taxon>Anomura</taxon>
        <taxon>Galatheoidea</taxon>
        <taxon>Porcellanidae</taxon>
        <taxon>Petrolisthes</taxon>
    </lineage>
</organism>
<dbReference type="AlphaFoldDB" id="A0AAE1KYC2"/>
<feature type="transmembrane region" description="Helical" evidence="1">
    <location>
        <begin position="111"/>
        <end position="134"/>
    </location>
</feature>
<dbReference type="Proteomes" id="UP001286313">
    <property type="component" value="Unassembled WGS sequence"/>
</dbReference>
<protein>
    <recommendedName>
        <fullName evidence="4">Gustatory receptor</fullName>
    </recommendedName>
</protein>
<comment type="caution">
    <text evidence="2">The sequence shown here is derived from an EMBL/GenBank/DDBJ whole genome shotgun (WGS) entry which is preliminary data.</text>
</comment>
<keyword evidence="1" id="KW-1133">Transmembrane helix</keyword>
<keyword evidence="3" id="KW-1185">Reference proteome</keyword>
<evidence type="ECO:0000256" key="1">
    <source>
        <dbReference type="SAM" id="Phobius"/>
    </source>
</evidence>
<accession>A0AAE1KYC2</accession>
<name>A0AAE1KYC2_PETCI</name>
<feature type="transmembrane region" description="Helical" evidence="1">
    <location>
        <begin position="178"/>
        <end position="199"/>
    </location>
</feature>
<sequence length="204" mass="23140">MSTFSTIILMGDCIMLLFTYKEILNILGEYIKKNTSWAVDGMPGDDKPLMDHTTTTMERLLHLECQITQVEEVLGRVPRCYIITISCMVITVCVMLITCFFNIIKNGFQGYLLLANFNSITLLYFICSSSQMFINQVEDAVRCLRLCSARTEDVIIKGQVYRLIQYLGAIEKVNFHGWFSLTHGTMVSLGSLVVTYLVVMLQVA</sequence>
<proteinExistence type="predicted"/>
<keyword evidence="1" id="KW-0812">Transmembrane</keyword>
<gene>
    <name evidence="2" type="ORF">Pcinc_009557</name>
</gene>
<evidence type="ECO:0000313" key="2">
    <source>
        <dbReference type="EMBL" id="KAK3886285.1"/>
    </source>
</evidence>
<dbReference type="EMBL" id="JAWQEG010000715">
    <property type="protein sequence ID" value="KAK3886285.1"/>
    <property type="molecule type" value="Genomic_DNA"/>
</dbReference>